<evidence type="ECO:0000256" key="1">
    <source>
        <dbReference type="SAM" id="SignalP"/>
    </source>
</evidence>
<protein>
    <submittedName>
        <fullName evidence="2">Uncharacterized protein</fullName>
    </submittedName>
</protein>
<gene>
    <name evidence="2" type="ORF">FWK35_00033559</name>
</gene>
<sequence length="102" mass="11567">MGFLIKSQSLIEMRSILLSLFVVLTNETDGVDIHGEDTPCEKHRTILISATSYGFIDFQTQFDELIASAESEDDARKIIEEEYERQNEGLDSFEKSISIMGE</sequence>
<keyword evidence="1" id="KW-0732">Signal</keyword>
<feature type="chain" id="PRO_5026278034" evidence="1">
    <location>
        <begin position="31"/>
        <end position="102"/>
    </location>
</feature>
<dbReference type="Proteomes" id="UP000478052">
    <property type="component" value="Unassembled WGS sequence"/>
</dbReference>
<name>A0A6G0VLQ2_APHCR</name>
<evidence type="ECO:0000313" key="3">
    <source>
        <dbReference type="Proteomes" id="UP000478052"/>
    </source>
</evidence>
<evidence type="ECO:0000313" key="2">
    <source>
        <dbReference type="EMBL" id="KAF0698455.1"/>
    </source>
</evidence>
<dbReference type="EMBL" id="VUJU01014948">
    <property type="protein sequence ID" value="KAF0698455.1"/>
    <property type="molecule type" value="Genomic_DNA"/>
</dbReference>
<organism evidence="2 3">
    <name type="scientific">Aphis craccivora</name>
    <name type="common">Cowpea aphid</name>
    <dbReference type="NCBI Taxonomy" id="307492"/>
    <lineage>
        <taxon>Eukaryota</taxon>
        <taxon>Metazoa</taxon>
        <taxon>Ecdysozoa</taxon>
        <taxon>Arthropoda</taxon>
        <taxon>Hexapoda</taxon>
        <taxon>Insecta</taxon>
        <taxon>Pterygota</taxon>
        <taxon>Neoptera</taxon>
        <taxon>Paraneoptera</taxon>
        <taxon>Hemiptera</taxon>
        <taxon>Sternorrhyncha</taxon>
        <taxon>Aphidomorpha</taxon>
        <taxon>Aphidoidea</taxon>
        <taxon>Aphididae</taxon>
        <taxon>Aphidini</taxon>
        <taxon>Aphis</taxon>
        <taxon>Aphis</taxon>
    </lineage>
</organism>
<accession>A0A6G0VLQ2</accession>
<reference evidence="2 3" key="1">
    <citation type="submission" date="2019-08" db="EMBL/GenBank/DDBJ databases">
        <title>Whole genome of Aphis craccivora.</title>
        <authorList>
            <person name="Voronova N.V."/>
            <person name="Shulinski R.S."/>
            <person name="Bandarenka Y.V."/>
            <person name="Zhorov D.G."/>
            <person name="Warner D."/>
        </authorList>
    </citation>
    <scope>NUCLEOTIDE SEQUENCE [LARGE SCALE GENOMIC DNA]</scope>
    <source>
        <strain evidence="2">180601</strain>
        <tissue evidence="2">Whole Body</tissue>
    </source>
</reference>
<dbReference type="AlphaFoldDB" id="A0A6G0VLQ2"/>
<dbReference type="OrthoDB" id="10552355at2759"/>
<comment type="caution">
    <text evidence="2">The sequence shown here is derived from an EMBL/GenBank/DDBJ whole genome shotgun (WGS) entry which is preliminary data.</text>
</comment>
<proteinExistence type="predicted"/>
<feature type="signal peptide" evidence="1">
    <location>
        <begin position="1"/>
        <end position="30"/>
    </location>
</feature>
<keyword evidence="3" id="KW-1185">Reference proteome</keyword>